<feature type="region of interest" description="Disordered" evidence="1">
    <location>
        <begin position="132"/>
        <end position="152"/>
    </location>
</feature>
<comment type="caution">
    <text evidence="2">The sequence shown here is derived from an EMBL/GenBank/DDBJ whole genome shotgun (WGS) entry which is preliminary data.</text>
</comment>
<dbReference type="Gene3D" id="3.40.50.620">
    <property type="entry name" value="HUPs"/>
    <property type="match status" value="1"/>
</dbReference>
<organism evidence="2 3">
    <name type="scientific">Thelohanellus kitauei</name>
    <name type="common">Myxosporean</name>
    <dbReference type="NCBI Taxonomy" id="669202"/>
    <lineage>
        <taxon>Eukaryota</taxon>
        <taxon>Metazoa</taxon>
        <taxon>Cnidaria</taxon>
        <taxon>Myxozoa</taxon>
        <taxon>Myxosporea</taxon>
        <taxon>Bivalvulida</taxon>
        <taxon>Platysporina</taxon>
        <taxon>Myxobolidae</taxon>
        <taxon>Thelohanellus</taxon>
    </lineage>
</organism>
<evidence type="ECO:0000256" key="1">
    <source>
        <dbReference type="SAM" id="MobiDB-lite"/>
    </source>
</evidence>
<evidence type="ECO:0008006" key="4">
    <source>
        <dbReference type="Google" id="ProtNLM"/>
    </source>
</evidence>
<name>A0A0C2N8E5_THEKT</name>
<protein>
    <recommendedName>
        <fullName evidence="4">UspA domain-containing protein</fullName>
    </recommendedName>
</protein>
<dbReference type="AlphaFoldDB" id="A0A0C2N8E5"/>
<evidence type="ECO:0000313" key="2">
    <source>
        <dbReference type="EMBL" id="KII70177.1"/>
    </source>
</evidence>
<proteinExistence type="predicted"/>
<reference evidence="2 3" key="1">
    <citation type="journal article" date="2014" name="Genome Biol. Evol.">
        <title>The genome of the myxosporean Thelohanellus kitauei shows adaptations to nutrient acquisition within its fish host.</title>
        <authorList>
            <person name="Yang Y."/>
            <person name="Xiong J."/>
            <person name="Zhou Z."/>
            <person name="Huo F."/>
            <person name="Miao W."/>
            <person name="Ran C."/>
            <person name="Liu Y."/>
            <person name="Zhang J."/>
            <person name="Feng J."/>
            <person name="Wang M."/>
            <person name="Wang M."/>
            <person name="Wang L."/>
            <person name="Yao B."/>
        </authorList>
    </citation>
    <scope>NUCLEOTIDE SEQUENCE [LARGE SCALE GENOMIC DNA]</scope>
    <source>
        <strain evidence="2">Wuqing</strain>
    </source>
</reference>
<dbReference type="InterPro" id="IPR014729">
    <property type="entry name" value="Rossmann-like_a/b/a_fold"/>
</dbReference>
<dbReference type="Proteomes" id="UP000031668">
    <property type="component" value="Unassembled WGS sequence"/>
</dbReference>
<dbReference type="OrthoDB" id="843225at2759"/>
<feature type="compositionally biased region" description="Polar residues" evidence="1">
    <location>
        <begin position="1"/>
        <end position="13"/>
    </location>
</feature>
<gene>
    <name evidence="2" type="ORF">RF11_01630</name>
</gene>
<dbReference type="PANTHER" id="PTHR46989">
    <property type="entry name" value="USP DOMAIN-CONTAINING PROTEIN"/>
    <property type="match status" value="1"/>
</dbReference>
<dbReference type="SUPFAM" id="SSF52402">
    <property type="entry name" value="Adenine nucleotide alpha hydrolases-like"/>
    <property type="match status" value="1"/>
</dbReference>
<sequence length="152" mass="17533">METTEAVSKTEAQATPKKKTVDQVSKREKFVPMTDEDGVMVNRLIGIAVDKSDHSRRAFDWYVTNMHRPDNRLAIIHCHSIPDIEVTSDDQGQLLVSSKWKDMANDSYKKCQELLNTYKELCQSKKVHSSNSDFIRDSSRHQDGPQNRCRDY</sequence>
<dbReference type="CDD" id="cd23659">
    <property type="entry name" value="USP_At3g01520-like"/>
    <property type="match status" value="1"/>
</dbReference>
<feature type="compositionally biased region" description="Basic and acidic residues" evidence="1">
    <location>
        <begin position="134"/>
        <end position="152"/>
    </location>
</feature>
<evidence type="ECO:0000313" key="3">
    <source>
        <dbReference type="Proteomes" id="UP000031668"/>
    </source>
</evidence>
<dbReference type="PANTHER" id="PTHR46989:SF3">
    <property type="entry name" value="USPA DOMAIN-CONTAINING PROTEIN"/>
    <property type="match status" value="1"/>
</dbReference>
<feature type="region of interest" description="Disordered" evidence="1">
    <location>
        <begin position="1"/>
        <end position="22"/>
    </location>
</feature>
<keyword evidence="3" id="KW-1185">Reference proteome</keyword>
<dbReference type="EMBL" id="JWZT01002159">
    <property type="protein sequence ID" value="KII70177.1"/>
    <property type="molecule type" value="Genomic_DNA"/>
</dbReference>
<accession>A0A0C2N8E5</accession>
<dbReference type="OMA" id="NSRIPCI"/>